<feature type="domain" description="Glycoside hydrolase family 29 N-terminal" evidence="7">
    <location>
        <begin position="308"/>
        <end position="649"/>
    </location>
</feature>
<evidence type="ECO:0000259" key="7">
    <source>
        <dbReference type="Pfam" id="PF01120"/>
    </source>
</evidence>
<dbReference type="PANTHER" id="PTHR10030:SF37">
    <property type="entry name" value="ALPHA-L-FUCOSIDASE-RELATED"/>
    <property type="match status" value="1"/>
</dbReference>
<accession>A0AA48KYQ8</accession>
<evidence type="ECO:0000313" key="9">
    <source>
        <dbReference type="Proteomes" id="UP001233271"/>
    </source>
</evidence>
<reference evidence="8" key="1">
    <citation type="journal article" date="2023" name="BMC Genomics">
        <title>Chromosome-level genome assemblies of Cutaneotrichosporon spp. (Trichosporonales, Basidiomycota) reveal imbalanced evolution between nucleotide sequences and chromosome synteny.</title>
        <authorList>
            <person name="Kobayashi Y."/>
            <person name="Kayamori A."/>
            <person name="Aoki K."/>
            <person name="Shiwa Y."/>
            <person name="Matsutani M."/>
            <person name="Fujita N."/>
            <person name="Sugita T."/>
            <person name="Iwasaki W."/>
            <person name="Tanaka N."/>
            <person name="Takashima M."/>
        </authorList>
    </citation>
    <scope>NUCLEOTIDE SEQUENCE</scope>
    <source>
        <strain evidence="8">HIS019</strain>
    </source>
</reference>
<evidence type="ECO:0000256" key="5">
    <source>
        <dbReference type="ARBA" id="ARBA00022801"/>
    </source>
</evidence>
<dbReference type="PANTHER" id="PTHR10030">
    <property type="entry name" value="ALPHA-L-FUCOSIDASE"/>
    <property type="match status" value="1"/>
</dbReference>
<dbReference type="InterPro" id="IPR016286">
    <property type="entry name" value="FUC_metazoa-typ"/>
</dbReference>
<dbReference type="InterPro" id="IPR017853">
    <property type="entry name" value="GH"/>
</dbReference>
<sequence length="744" mass="82608">MISRTVDLAAYRNNTGASVDGTAVAGGLARGESFSAEHLPTGKLVNRGIEFVLPPWAVAPDNVKCDGQTIPVDDEVLSVHLLAAGDDPRGGIHKENKVSITFNYDNGSEDVLPLEIQNWWATNGQQKGAICTPFHWEGRGSKFHERTVIFHMVVQVPYARASQVLKSVTVPKAGKHNALHLFALSYIPATRSVTTLQDKVKPGRVTATRRWEGNAQVVEVVVLNPVSLAAVGDLDSWAKDLTVSLLGSSFKTVRGATISRLMPADQILVEVLVTPTNDSTSFDDAQLAVNDVVLPVYVEGSLVHEFTQWTAADAEQHTAPKWFSDAKFGIFIHWGLYSVPAWADEGKYAEWYWHWQHTADQNGPGTYNHHLKTYGADFTYDDFIPLFQGERFDPRHWVNLFADAGAKYFVFTTKHHDGYALFDAKETTHRTSLLLGPKRDFTRELMDAAQEFQPDLKKGAYYSMPEWYNPLYVKYGRDDGPLSFWGGPAKNAYNGKVEEYTGHVDVGDYICGLQVPQLEILTNDYKVDLIWGDIGMAWYSDAAAAGRQVSINNRLGIAGDYVTPEMEQFKTVQPLWEACMSVDPYSFGYNKETRDDEYRTPTDLIHTLIDIVAKGGNFLLNIGPRADGSIPTAVETILRAIGKWLGINGRALYSTQPFPLVPEIEAPGVNVRITRSSEALYLISLEKPGPRFAIRAPLPILPTDKVFLLGNETPIPATFDGELVLDLSSVDIEPNDIAWVFEIR</sequence>
<comment type="function">
    <text evidence="1">Alpha-L-fucosidase is responsible for hydrolyzing the alpha-1,6-linked fucose joined to the reducing-end N-acetylglucosamine of the carbohydrate moieties of glycoproteins.</text>
</comment>
<dbReference type="Gene3D" id="3.20.20.80">
    <property type="entry name" value="Glycosidases"/>
    <property type="match status" value="1"/>
</dbReference>
<protein>
    <recommendedName>
        <fullName evidence="3">alpha-L-fucosidase</fullName>
        <ecNumber evidence="3">3.2.1.51</ecNumber>
    </recommendedName>
</protein>
<evidence type="ECO:0000313" key="8">
    <source>
        <dbReference type="EMBL" id="BEI89659.1"/>
    </source>
</evidence>
<proteinExistence type="inferred from homology"/>
<name>A0AA48KYQ8_9TREE</name>
<evidence type="ECO:0000256" key="2">
    <source>
        <dbReference type="ARBA" id="ARBA00007951"/>
    </source>
</evidence>
<dbReference type="EC" id="3.2.1.51" evidence="3"/>
<dbReference type="PRINTS" id="PR00741">
    <property type="entry name" value="GLHYDRLASE29"/>
</dbReference>
<evidence type="ECO:0000256" key="3">
    <source>
        <dbReference type="ARBA" id="ARBA00012662"/>
    </source>
</evidence>
<dbReference type="SUPFAM" id="SSF51445">
    <property type="entry name" value="(Trans)glycosidases"/>
    <property type="match status" value="1"/>
</dbReference>
<comment type="similarity">
    <text evidence="2">Belongs to the glycosyl hydrolase 29 family.</text>
</comment>
<dbReference type="GeneID" id="85493530"/>
<dbReference type="Proteomes" id="UP001233271">
    <property type="component" value="Chromosome 2"/>
</dbReference>
<dbReference type="GO" id="GO:0004560">
    <property type="term" value="F:alpha-L-fucosidase activity"/>
    <property type="evidence" value="ECO:0007669"/>
    <property type="project" value="UniProtKB-EC"/>
</dbReference>
<evidence type="ECO:0000256" key="6">
    <source>
        <dbReference type="ARBA" id="ARBA00023295"/>
    </source>
</evidence>
<keyword evidence="6" id="KW-0326">Glycosidase</keyword>
<gene>
    <name evidence="8" type="ORF">CcaverHIS019_0210210</name>
</gene>
<keyword evidence="4" id="KW-0732">Signal</keyword>
<dbReference type="KEGG" id="ccac:CcaHIS019_0210210"/>
<evidence type="ECO:0000256" key="1">
    <source>
        <dbReference type="ARBA" id="ARBA00004071"/>
    </source>
</evidence>
<dbReference type="AlphaFoldDB" id="A0AA48KYQ8"/>
<dbReference type="InterPro" id="IPR000933">
    <property type="entry name" value="Glyco_hydro_29"/>
</dbReference>
<dbReference type="GO" id="GO:0016139">
    <property type="term" value="P:glycoside catabolic process"/>
    <property type="evidence" value="ECO:0007669"/>
    <property type="project" value="TreeGrafter"/>
</dbReference>
<dbReference type="InterPro" id="IPR057739">
    <property type="entry name" value="Glyco_hydro_29_N"/>
</dbReference>
<dbReference type="EMBL" id="AP028213">
    <property type="protein sequence ID" value="BEI89659.1"/>
    <property type="molecule type" value="Genomic_DNA"/>
</dbReference>
<keyword evidence="5" id="KW-0378">Hydrolase</keyword>
<keyword evidence="9" id="KW-1185">Reference proteome</keyword>
<dbReference type="RefSeq" id="XP_060454925.1">
    <property type="nucleotide sequence ID" value="XM_060598097.1"/>
</dbReference>
<dbReference type="SMART" id="SM00812">
    <property type="entry name" value="Alpha_L_fucos"/>
    <property type="match status" value="1"/>
</dbReference>
<organism evidence="8 9">
    <name type="scientific">Cutaneotrichosporon cavernicola</name>
    <dbReference type="NCBI Taxonomy" id="279322"/>
    <lineage>
        <taxon>Eukaryota</taxon>
        <taxon>Fungi</taxon>
        <taxon>Dikarya</taxon>
        <taxon>Basidiomycota</taxon>
        <taxon>Agaricomycotina</taxon>
        <taxon>Tremellomycetes</taxon>
        <taxon>Trichosporonales</taxon>
        <taxon>Trichosporonaceae</taxon>
        <taxon>Cutaneotrichosporon</taxon>
    </lineage>
</organism>
<dbReference type="Pfam" id="PF01120">
    <property type="entry name" value="Alpha_L_fucos"/>
    <property type="match status" value="1"/>
</dbReference>
<dbReference type="GO" id="GO:0006004">
    <property type="term" value="P:fucose metabolic process"/>
    <property type="evidence" value="ECO:0007669"/>
    <property type="project" value="InterPro"/>
</dbReference>
<evidence type="ECO:0000256" key="4">
    <source>
        <dbReference type="ARBA" id="ARBA00022729"/>
    </source>
</evidence>